<sequence>MGSKRAKVNAVIDLGERFLLFNCDSYTSSTYAPIHCDSKKCEIAKGFGCEGCYGPLGPGAPTTPVVTPLQSIPGYYCILRRIRRGHIGLASGTTGILGLATIQISLHKEGATKLSLPDMFSLCFPSSGIGKILLESMENLSLKSSYFTIGRDGIGGTKISTVKNFTTLHSSIYKALTIAFVKAASYMKIKSVNAVAPFRACFSSATISAMSTGPSVPIIELVLPGNDVSWKINGANSTFAVNKNVLCLAFVDGGSNPRTSIVIGAHQMEDNLLEFDLNSSQLRFSSSLLVQNKTCSLL</sequence>
<evidence type="ECO:0000313" key="6">
    <source>
        <dbReference type="EMBL" id="CAI9776302.1"/>
    </source>
</evidence>
<dbReference type="InterPro" id="IPR021109">
    <property type="entry name" value="Peptidase_aspartic_dom_sf"/>
</dbReference>
<organism evidence="6 7">
    <name type="scientific">Fraxinus pennsylvanica</name>
    <dbReference type="NCBI Taxonomy" id="56036"/>
    <lineage>
        <taxon>Eukaryota</taxon>
        <taxon>Viridiplantae</taxon>
        <taxon>Streptophyta</taxon>
        <taxon>Embryophyta</taxon>
        <taxon>Tracheophyta</taxon>
        <taxon>Spermatophyta</taxon>
        <taxon>Magnoliopsida</taxon>
        <taxon>eudicotyledons</taxon>
        <taxon>Gunneridae</taxon>
        <taxon>Pentapetalae</taxon>
        <taxon>asterids</taxon>
        <taxon>lamiids</taxon>
        <taxon>Lamiales</taxon>
        <taxon>Oleaceae</taxon>
        <taxon>Oleeae</taxon>
        <taxon>Fraxinus</taxon>
    </lineage>
</organism>
<dbReference type="PANTHER" id="PTHR47965">
    <property type="entry name" value="ASPARTYL PROTEASE-RELATED"/>
    <property type="match status" value="1"/>
</dbReference>
<dbReference type="InterPro" id="IPR032799">
    <property type="entry name" value="TAXi_C"/>
</dbReference>
<dbReference type="FunFam" id="2.40.70.10:FF:000041">
    <property type="entry name" value="Basic 7S globulin"/>
    <property type="match status" value="1"/>
</dbReference>
<accession>A0AAD2A0D3</accession>
<keyword evidence="3" id="KW-0964">Secreted</keyword>
<dbReference type="EMBL" id="OU503049">
    <property type="protein sequence ID" value="CAI9776302.1"/>
    <property type="molecule type" value="Genomic_DNA"/>
</dbReference>
<evidence type="ECO:0000256" key="2">
    <source>
        <dbReference type="ARBA" id="ARBA00007447"/>
    </source>
</evidence>
<dbReference type="Proteomes" id="UP000834106">
    <property type="component" value="Chromosome 14"/>
</dbReference>
<evidence type="ECO:0000313" key="7">
    <source>
        <dbReference type="Proteomes" id="UP000834106"/>
    </source>
</evidence>
<evidence type="ECO:0000259" key="5">
    <source>
        <dbReference type="PROSITE" id="PS51767"/>
    </source>
</evidence>
<dbReference type="GO" id="GO:0004190">
    <property type="term" value="F:aspartic-type endopeptidase activity"/>
    <property type="evidence" value="ECO:0007669"/>
    <property type="project" value="InterPro"/>
</dbReference>
<evidence type="ECO:0000256" key="3">
    <source>
        <dbReference type="ARBA" id="ARBA00022525"/>
    </source>
</evidence>
<comment type="subcellular location">
    <subcellularLocation>
        <location evidence="1">Secreted</location>
        <location evidence="1">Extracellular space</location>
    </subcellularLocation>
</comment>
<dbReference type="AlphaFoldDB" id="A0AAD2A0D3"/>
<comment type="similarity">
    <text evidence="2">Belongs to the peptidase A1 family.</text>
</comment>
<protein>
    <recommendedName>
        <fullName evidence="5">Peptidase A1 domain-containing protein</fullName>
    </recommendedName>
</protein>
<keyword evidence="4" id="KW-0732">Signal</keyword>
<keyword evidence="7" id="KW-1185">Reference proteome</keyword>
<evidence type="ECO:0000256" key="4">
    <source>
        <dbReference type="ARBA" id="ARBA00022729"/>
    </source>
</evidence>
<proteinExistence type="inferred from homology"/>
<evidence type="ECO:0000256" key="1">
    <source>
        <dbReference type="ARBA" id="ARBA00004239"/>
    </source>
</evidence>
<reference evidence="6" key="1">
    <citation type="submission" date="2023-05" db="EMBL/GenBank/DDBJ databases">
        <authorList>
            <person name="Huff M."/>
        </authorList>
    </citation>
    <scope>NUCLEOTIDE SEQUENCE</scope>
</reference>
<dbReference type="InterPro" id="IPR001461">
    <property type="entry name" value="Aspartic_peptidase_A1"/>
</dbReference>
<dbReference type="Pfam" id="PF14541">
    <property type="entry name" value="TAXi_C"/>
    <property type="match status" value="1"/>
</dbReference>
<dbReference type="InterPro" id="IPR033121">
    <property type="entry name" value="PEPTIDASE_A1"/>
</dbReference>
<dbReference type="GO" id="GO:0006508">
    <property type="term" value="P:proteolysis"/>
    <property type="evidence" value="ECO:0007669"/>
    <property type="project" value="InterPro"/>
</dbReference>
<name>A0AAD2A0D3_9LAMI</name>
<dbReference type="Gene3D" id="2.40.70.10">
    <property type="entry name" value="Acid Proteases"/>
    <property type="match status" value="3"/>
</dbReference>
<dbReference type="PANTHER" id="PTHR47965:SF68">
    <property type="entry name" value="BASIC 7S GLOBULIN-LIKE"/>
    <property type="match status" value="1"/>
</dbReference>
<dbReference type="GO" id="GO:0005576">
    <property type="term" value="C:extracellular region"/>
    <property type="evidence" value="ECO:0007669"/>
    <property type="project" value="UniProtKB-SubCell"/>
</dbReference>
<gene>
    <name evidence="6" type="ORF">FPE_LOCUS23732</name>
</gene>
<dbReference type="SUPFAM" id="SSF50630">
    <property type="entry name" value="Acid proteases"/>
    <property type="match status" value="1"/>
</dbReference>
<dbReference type="PROSITE" id="PS51767">
    <property type="entry name" value="PEPTIDASE_A1"/>
    <property type="match status" value="1"/>
</dbReference>
<feature type="domain" description="Peptidase A1" evidence="5">
    <location>
        <begin position="1"/>
        <end position="285"/>
    </location>
</feature>